<comment type="caution">
    <text evidence="1">The sequence shown here is derived from an EMBL/GenBank/DDBJ whole genome shotgun (WGS) entry which is preliminary data.</text>
</comment>
<reference evidence="1 2" key="1">
    <citation type="journal article" date="2018" name="Sci. Rep.">
        <title>Genomic signatures of local adaptation to the degree of environmental predictability in rotifers.</title>
        <authorList>
            <person name="Franch-Gras L."/>
            <person name="Hahn C."/>
            <person name="Garcia-Roger E.M."/>
            <person name="Carmona M.J."/>
            <person name="Serra M."/>
            <person name="Gomez A."/>
        </authorList>
    </citation>
    <scope>NUCLEOTIDE SEQUENCE [LARGE SCALE GENOMIC DNA]</scope>
    <source>
        <strain evidence="1">HYR1</strain>
    </source>
</reference>
<sequence length="93" mass="10930">MENLIRLKLHFFLPVELQYFTIILTKTNPLKDHLSSASSPKKVQKFQKTKKKHILMLHLTKAFIQAECISLEKTTVISFLYNLTTSPYYIIIF</sequence>
<name>A0A3M7QJ16_BRAPC</name>
<dbReference type="EMBL" id="REGN01006005">
    <property type="protein sequence ID" value="RNA11253.1"/>
    <property type="molecule type" value="Genomic_DNA"/>
</dbReference>
<organism evidence="1 2">
    <name type="scientific">Brachionus plicatilis</name>
    <name type="common">Marine rotifer</name>
    <name type="synonym">Brachionus muelleri</name>
    <dbReference type="NCBI Taxonomy" id="10195"/>
    <lineage>
        <taxon>Eukaryota</taxon>
        <taxon>Metazoa</taxon>
        <taxon>Spiralia</taxon>
        <taxon>Gnathifera</taxon>
        <taxon>Rotifera</taxon>
        <taxon>Eurotatoria</taxon>
        <taxon>Monogononta</taxon>
        <taxon>Pseudotrocha</taxon>
        <taxon>Ploima</taxon>
        <taxon>Brachionidae</taxon>
        <taxon>Brachionus</taxon>
    </lineage>
</organism>
<accession>A0A3M7QJ16</accession>
<evidence type="ECO:0000313" key="2">
    <source>
        <dbReference type="Proteomes" id="UP000276133"/>
    </source>
</evidence>
<dbReference type="Proteomes" id="UP000276133">
    <property type="component" value="Unassembled WGS sequence"/>
</dbReference>
<dbReference type="AlphaFoldDB" id="A0A3M7QJ16"/>
<gene>
    <name evidence="1" type="ORF">BpHYR1_008754</name>
</gene>
<evidence type="ECO:0000313" key="1">
    <source>
        <dbReference type="EMBL" id="RNA11253.1"/>
    </source>
</evidence>
<proteinExistence type="predicted"/>
<protein>
    <submittedName>
        <fullName evidence="1">Uncharacterized protein</fullName>
    </submittedName>
</protein>
<keyword evidence="2" id="KW-1185">Reference proteome</keyword>